<dbReference type="EMBL" id="JAOTIF010000015">
    <property type="protein sequence ID" value="MCU7550876.1"/>
    <property type="molecule type" value="Genomic_DNA"/>
</dbReference>
<dbReference type="PANTHER" id="PTHR32154:SF0">
    <property type="entry name" value="PYRUVATE-FLAVODOXIN OXIDOREDUCTASE-RELATED"/>
    <property type="match status" value="1"/>
</dbReference>
<protein>
    <submittedName>
        <fullName evidence="1">Uncharacterized protein</fullName>
    </submittedName>
</protein>
<evidence type="ECO:0000313" key="2">
    <source>
        <dbReference type="Proteomes" id="UP001155483"/>
    </source>
</evidence>
<dbReference type="GO" id="GO:0006979">
    <property type="term" value="P:response to oxidative stress"/>
    <property type="evidence" value="ECO:0007669"/>
    <property type="project" value="TreeGrafter"/>
</dbReference>
<organism evidence="1 2">
    <name type="scientific">Paraflavisolibacter caeni</name>
    <dbReference type="NCBI Taxonomy" id="2982496"/>
    <lineage>
        <taxon>Bacteria</taxon>
        <taxon>Pseudomonadati</taxon>
        <taxon>Bacteroidota</taxon>
        <taxon>Chitinophagia</taxon>
        <taxon>Chitinophagales</taxon>
        <taxon>Chitinophagaceae</taxon>
        <taxon>Paraflavisolibacter</taxon>
    </lineage>
</organism>
<sequence length="91" mass="10735">GYEMQNGLIQQDLAVKSGYWPLFRFNPLKEKGQRFVVDCKQPSIPLEDFLYNENRFATIKNNFPDRASEFLELAKEGMIHRWERIEALKGL</sequence>
<dbReference type="InterPro" id="IPR029061">
    <property type="entry name" value="THDP-binding"/>
</dbReference>
<reference evidence="1" key="1">
    <citation type="submission" date="2022-09" db="EMBL/GenBank/DDBJ databases">
        <authorList>
            <person name="Yuan C."/>
            <person name="Ke Z."/>
        </authorList>
    </citation>
    <scope>NUCLEOTIDE SEQUENCE</scope>
    <source>
        <strain evidence="1">LB-8</strain>
    </source>
</reference>
<gene>
    <name evidence="1" type="ORF">OCK74_17280</name>
</gene>
<name>A0A9X2XY11_9BACT</name>
<proteinExistence type="predicted"/>
<dbReference type="InterPro" id="IPR050722">
    <property type="entry name" value="Pyruvate:ferred/Flavod_OxRd"/>
</dbReference>
<dbReference type="Gene3D" id="3.40.50.970">
    <property type="match status" value="1"/>
</dbReference>
<reference evidence="1" key="2">
    <citation type="submission" date="2023-04" db="EMBL/GenBank/DDBJ databases">
        <title>Paracnuella aquatica gen. nov., sp. nov., a member of the family Chitinophagaceae isolated from a hot spring.</title>
        <authorList>
            <person name="Wang C."/>
        </authorList>
    </citation>
    <scope>NUCLEOTIDE SEQUENCE</scope>
    <source>
        <strain evidence="1">LB-8</strain>
    </source>
</reference>
<dbReference type="Proteomes" id="UP001155483">
    <property type="component" value="Unassembled WGS sequence"/>
</dbReference>
<keyword evidence="2" id="KW-1185">Reference proteome</keyword>
<evidence type="ECO:0000313" key="1">
    <source>
        <dbReference type="EMBL" id="MCU7550876.1"/>
    </source>
</evidence>
<dbReference type="RefSeq" id="WP_279298312.1">
    <property type="nucleotide sequence ID" value="NZ_JAOTIF010000015.1"/>
</dbReference>
<feature type="non-terminal residue" evidence="1">
    <location>
        <position position="1"/>
    </location>
</feature>
<dbReference type="PANTHER" id="PTHR32154">
    <property type="entry name" value="PYRUVATE-FLAVODOXIN OXIDOREDUCTASE-RELATED"/>
    <property type="match status" value="1"/>
</dbReference>
<comment type="caution">
    <text evidence="1">The sequence shown here is derived from an EMBL/GenBank/DDBJ whole genome shotgun (WGS) entry which is preliminary data.</text>
</comment>
<dbReference type="AlphaFoldDB" id="A0A9X2XY11"/>
<dbReference type="SUPFAM" id="SSF52518">
    <property type="entry name" value="Thiamin diphosphate-binding fold (THDP-binding)"/>
    <property type="match status" value="1"/>
</dbReference>
<accession>A0A9X2XY11</accession>